<feature type="compositionally biased region" description="Gly residues" evidence="1">
    <location>
        <begin position="478"/>
        <end position="488"/>
    </location>
</feature>
<sequence>MSIDIATNSTKCFTFSNCVDKEATRMKTDNAPMQSTARPLYRSRSTHFNSIYLYSKAAIDAARAAHYSPYTGDLLKKIDQQQGVNVVCRDEEIVTPPIEVVSSPVADVDVSLTIDLESPGSDNDFSIEGLLEDYNDCQTSVNTIEASDKSTSGTAEARDISPPVNSGVATITENDNCHYSNALLRKDIIVGDEKYVKNTTIPFDCRCTPEEAAEVTTCSRVNPLLGLFFKSDEMHSITFFRSVYIMLHIHGLDFRFRHSYYDIDNPPKTLNEFSNLFFSYEQDAIVTIFKGLENNEENKTISYVKHVFQFEFDLLEKCDVSEGAYCDRVNGMPGAEYDLPTVGKTILENKLIQEFIKKRVTFLKKVYKNLTPQDVKTYKNTHSYIDFPKIVYSNELLYERAGFFVREIEDFGRRKNDPKTTGNTIGDSDGNNDPKSTGKTVGDSDSSNNDPKTTGNTVGDSDSSNNDSKTIGNTVGDSGSGDIQGTGDVGCINQANSDDDEANNGLEKNSSYGKISNHQRSKLGKWARHETQTFLRQADGTVDKSKKRGVANLNLKTFTFLWKQMDKKQLLPNSQNVTFL</sequence>
<feature type="region of interest" description="Disordered" evidence="1">
    <location>
        <begin position="413"/>
        <end position="513"/>
    </location>
</feature>
<dbReference type="EMBL" id="BSXU01010917">
    <property type="protein sequence ID" value="GME73413.1"/>
    <property type="molecule type" value="Genomic_DNA"/>
</dbReference>
<gene>
    <name evidence="2" type="ORF">Amon01_000935300</name>
</gene>
<name>A0A9W6T3F7_AMBMO</name>
<dbReference type="Proteomes" id="UP001165063">
    <property type="component" value="Unassembled WGS sequence"/>
</dbReference>
<protein>
    <submittedName>
        <fullName evidence="2">Unnamed protein product</fullName>
    </submittedName>
</protein>
<evidence type="ECO:0000256" key="1">
    <source>
        <dbReference type="SAM" id="MobiDB-lite"/>
    </source>
</evidence>
<accession>A0A9W6T3F7</accession>
<evidence type="ECO:0000313" key="2">
    <source>
        <dbReference type="EMBL" id="GME73413.1"/>
    </source>
</evidence>
<comment type="caution">
    <text evidence="2">The sequence shown here is derived from an EMBL/GenBank/DDBJ whole genome shotgun (WGS) entry which is preliminary data.</text>
</comment>
<keyword evidence="3" id="KW-1185">Reference proteome</keyword>
<feature type="compositionally biased region" description="Polar residues" evidence="1">
    <location>
        <begin position="419"/>
        <end position="477"/>
    </location>
</feature>
<organism evidence="2 3">
    <name type="scientific">Ambrosiozyma monospora</name>
    <name type="common">Yeast</name>
    <name type="synonym">Endomycopsis monosporus</name>
    <dbReference type="NCBI Taxonomy" id="43982"/>
    <lineage>
        <taxon>Eukaryota</taxon>
        <taxon>Fungi</taxon>
        <taxon>Dikarya</taxon>
        <taxon>Ascomycota</taxon>
        <taxon>Saccharomycotina</taxon>
        <taxon>Pichiomycetes</taxon>
        <taxon>Pichiales</taxon>
        <taxon>Pichiaceae</taxon>
        <taxon>Ambrosiozyma</taxon>
    </lineage>
</organism>
<reference evidence="2" key="1">
    <citation type="submission" date="2023-04" db="EMBL/GenBank/DDBJ databases">
        <title>Ambrosiozyma monospora NBRC 1965.</title>
        <authorList>
            <person name="Ichikawa N."/>
            <person name="Sato H."/>
            <person name="Tonouchi N."/>
        </authorList>
    </citation>
    <scope>NUCLEOTIDE SEQUENCE</scope>
    <source>
        <strain evidence="2">NBRC 1965</strain>
    </source>
</reference>
<evidence type="ECO:0000313" key="3">
    <source>
        <dbReference type="Proteomes" id="UP001165063"/>
    </source>
</evidence>
<proteinExistence type="predicted"/>
<dbReference type="AlphaFoldDB" id="A0A9W6T3F7"/>